<dbReference type="PANTHER" id="PTHR46388:SF2">
    <property type="entry name" value="NHL REPEAT-CONTAINING PROTEIN 2"/>
    <property type="match status" value="1"/>
</dbReference>
<reference evidence="4" key="3">
    <citation type="submission" date="2015-04" db="UniProtKB">
        <authorList>
            <consortium name="EnsemblPlants"/>
        </authorList>
    </citation>
    <scope>IDENTIFICATION</scope>
</reference>
<dbReference type="InterPro" id="IPR036249">
    <property type="entry name" value="Thioredoxin-like_sf"/>
</dbReference>
<feature type="repeat" description="NHL" evidence="2">
    <location>
        <begin position="659"/>
        <end position="689"/>
    </location>
</feature>
<dbReference type="Gramene" id="LPERR03G13120.5">
    <property type="protein sequence ID" value="LPERR03G13120.5"/>
    <property type="gene ID" value="LPERR03G13120"/>
</dbReference>
<dbReference type="Gene3D" id="2.120.10.30">
    <property type="entry name" value="TolB, C-terminal domain"/>
    <property type="match status" value="2"/>
</dbReference>
<dbReference type="Gene3D" id="3.40.30.10">
    <property type="entry name" value="Glutaredoxin"/>
    <property type="match status" value="1"/>
</dbReference>
<dbReference type="SFLD" id="SFLDG01129">
    <property type="entry name" value="C1.5:_HAD__Beta-PGM__Phosphata"/>
    <property type="match status" value="1"/>
</dbReference>
<dbReference type="SUPFAM" id="SSF56784">
    <property type="entry name" value="HAD-like"/>
    <property type="match status" value="1"/>
</dbReference>
<evidence type="ECO:0000256" key="1">
    <source>
        <dbReference type="ARBA" id="ARBA00022737"/>
    </source>
</evidence>
<keyword evidence="1" id="KW-0677">Repeat</keyword>
<keyword evidence="5" id="KW-1185">Reference proteome</keyword>
<protein>
    <recommendedName>
        <fullName evidence="3">Thioredoxin domain-containing protein</fullName>
    </recommendedName>
</protein>
<dbReference type="InterPro" id="IPR001258">
    <property type="entry name" value="NHL_repeat"/>
</dbReference>
<dbReference type="InterPro" id="IPR023198">
    <property type="entry name" value="PGP-like_dom2"/>
</dbReference>
<evidence type="ECO:0000256" key="2">
    <source>
        <dbReference type="PROSITE-ProRule" id="PRU00504"/>
    </source>
</evidence>
<accession>A0A0D9VTA2</accession>
<dbReference type="AlphaFoldDB" id="A0A0D9VTA2"/>
<dbReference type="Proteomes" id="UP000032180">
    <property type="component" value="Chromosome 3"/>
</dbReference>
<dbReference type="PROSITE" id="PS51352">
    <property type="entry name" value="THIOREDOXIN_2"/>
    <property type="match status" value="1"/>
</dbReference>
<dbReference type="InterPro" id="IPR036412">
    <property type="entry name" value="HAD-like_sf"/>
</dbReference>
<dbReference type="InterPro" id="IPR013766">
    <property type="entry name" value="Thioredoxin_domain"/>
</dbReference>
<evidence type="ECO:0000313" key="5">
    <source>
        <dbReference type="Proteomes" id="UP000032180"/>
    </source>
</evidence>
<proteinExistence type="predicted"/>
<dbReference type="Gene3D" id="3.40.50.1000">
    <property type="entry name" value="HAD superfamily/HAD-like"/>
    <property type="match status" value="1"/>
</dbReference>
<dbReference type="PROSITE" id="PS51125">
    <property type="entry name" value="NHL"/>
    <property type="match status" value="1"/>
</dbReference>
<dbReference type="SUPFAM" id="SSF63829">
    <property type="entry name" value="Calcium-dependent phosphotriesterase"/>
    <property type="match status" value="1"/>
</dbReference>
<dbReference type="Pfam" id="PF13419">
    <property type="entry name" value="HAD_2"/>
    <property type="match status" value="1"/>
</dbReference>
<dbReference type="CDD" id="cd07505">
    <property type="entry name" value="HAD_BPGM-like"/>
    <property type="match status" value="1"/>
</dbReference>
<dbReference type="NCBIfam" id="TIGR01509">
    <property type="entry name" value="HAD-SF-IA-v3"/>
    <property type="match status" value="1"/>
</dbReference>
<feature type="domain" description="Thioredoxin" evidence="3">
    <location>
        <begin position="327"/>
        <end position="495"/>
    </location>
</feature>
<dbReference type="SUPFAM" id="SSF52833">
    <property type="entry name" value="Thioredoxin-like"/>
    <property type="match status" value="1"/>
</dbReference>
<dbReference type="Pfam" id="PF01436">
    <property type="entry name" value="NHL"/>
    <property type="match status" value="2"/>
</dbReference>
<evidence type="ECO:0000259" key="3">
    <source>
        <dbReference type="PROSITE" id="PS51352"/>
    </source>
</evidence>
<evidence type="ECO:0000313" key="4">
    <source>
        <dbReference type="EnsemblPlants" id="LPERR03G13120.5"/>
    </source>
</evidence>
<organism evidence="4 5">
    <name type="scientific">Leersia perrieri</name>
    <dbReference type="NCBI Taxonomy" id="77586"/>
    <lineage>
        <taxon>Eukaryota</taxon>
        <taxon>Viridiplantae</taxon>
        <taxon>Streptophyta</taxon>
        <taxon>Embryophyta</taxon>
        <taxon>Tracheophyta</taxon>
        <taxon>Spermatophyta</taxon>
        <taxon>Magnoliopsida</taxon>
        <taxon>Liliopsida</taxon>
        <taxon>Poales</taxon>
        <taxon>Poaceae</taxon>
        <taxon>BOP clade</taxon>
        <taxon>Oryzoideae</taxon>
        <taxon>Oryzeae</taxon>
        <taxon>Oryzinae</taxon>
        <taxon>Leersia</taxon>
    </lineage>
</organism>
<dbReference type="SFLD" id="SFLDG01135">
    <property type="entry name" value="C1.5.6:_HAD__Beta-PGM__Phospha"/>
    <property type="match status" value="1"/>
</dbReference>
<dbReference type="SFLD" id="SFLDS00003">
    <property type="entry name" value="Haloacid_Dehalogenase"/>
    <property type="match status" value="1"/>
</dbReference>
<dbReference type="PRINTS" id="PR00413">
    <property type="entry name" value="HADHALOGNASE"/>
</dbReference>
<reference evidence="4 5" key="1">
    <citation type="submission" date="2012-08" db="EMBL/GenBank/DDBJ databases">
        <title>Oryza genome evolution.</title>
        <authorList>
            <person name="Wing R.A."/>
        </authorList>
    </citation>
    <scope>NUCLEOTIDE SEQUENCE</scope>
</reference>
<dbReference type="InterPro" id="IPR006439">
    <property type="entry name" value="HAD-SF_hydro_IA"/>
</dbReference>
<dbReference type="EnsemblPlants" id="LPERR03G13120.5">
    <property type="protein sequence ID" value="LPERR03G13120.5"/>
    <property type="gene ID" value="LPERR03G13120"/>
</dbReference>
<dbReference type="InterPro" id="IPR041492">
    <property type="entry name" value="HAD_2"/>
</dbReference>
<name>A0A0D9VTA2_9ORYZ</name>
<reference evidence="5" key="2">
    <citation type="submission" date="2013-12" db="EMBL/GenBank/DDBJ databases">
        <authorList>
            <person name="Yu Y."/>
            <person name="Lee S."/>
            <person name="de Baynast K."/>
            <person name="Wissotski M."/>
            <person name="Liu L."/>
            <person name="Talag J."/>
            <person name="Goicoechea J."/>
            <person name="Angelova A."/>
            <person name="Jetty R."/>
            <person name="Kudrna D."/>
            <person name="Golser W."/>
            <person name="Rivera L."/>
            <person name="Zhang J."/>
            <person name="Wing R."/>
        </authorList>
    </citation>
    <scope>NUCLEOTIDE SEQUENCE</scope>
</reference>
<dbReference type="InterPro" id="IPR012336">
    <property type="entry name" value="Thioredoxin-like_fold"/>
</dbReference>
<dbReference type="Gene3D" id="1.10.150.240">
    <property type="entry name" value="Putative phosphatase, domain 2"/>
    <property type="match status" value="1"/>
</dbReference>
<dbReference type="InterPro" id="IPR011042">
    <property type="entry name" value="6-blade_b-propeller_TolB-like"/>
</dbReference>
<dbReference type="InterPro" id="IPR023214">
    <property type="entry name" value="HAD_sf"/>
</dbReference>
<sequence length="916" mass="99600">MARHLAPPGSFNRLLASRHYPRSSPAPPPRPLLLLPKTLVPPAAAAMEFPRRGRRDVAAASAPASSSPETEVAPGAWGKVSAVLFDMDGVLCNSEELSRLAGVDLFAEMGVDVTGDDFVPYMGTGEANFLGGVAKLKGVKDFNADSAKKRFFEIYLDKYAKPNAGIGFPGALDLVTECKNAGLKVAVASSADRIKVDANLSAAGLPLSLFDAIVSADAFENLKPAPDIFLSASKTLGVDADECIVIEDALAGVQAAKAAEMRCIAVMTTLEEDALQQASPSLIRKNIGDISIRDILYGGSNAYHNERTENTENISSLKSSTEILNGATNAESAPSTNSASPVDRPHEGPCSLYLPKGCLIISRVEIVQYFLIMEDLKGRVVLLDFWTYCCINCMHVLPDLEYIEKKFKDKPFTVIGVHSAKFDNEKDLESIRNAVLRYNITHPVVNDGDMYLWRELGVNSWPTFVVIGPNGKVLAQISGEGHRKDLDDVVGAALEFYEERKLLQNTSLPLALEKDKDSRLLASPLKFPGKLAIDVVTNLEGDFICQVGSSEEGLLDGPFDTASFNRPQGLAYNSKKNILYVADTENHALRLSKHWLEMEPKALITKEEVLNSPWDVCYDPSKETLYIAMAGQHQIWKHNTLDGVTEFGDYDGTGSDVLLQHPLGVVYASDNQIYVADSYNHKIKRLDPVTRKVTTIAGMGRAGYKDGPALSAQLSEPAGLVEVGDGRFLVADTNNSTIRYIVLNEKGAEVRTLDLIGVQPPSPKPKTLRRLRRRLSADTDVIKIDGGSSREGYLSLAISVPDGYHFSKEARSKFDVDIEPADAIDIEPVNGFLNSEGQASLEYKRKSSSSSTGRINCKVYYCKEDEVCLYQSVAFDVKFREEAASSPAQITLSYSVVPRGTSSSAQLIAAGKNGKL</sequence>
<dbReference type="PANTHER" id="PTHR46388">
    <property type="entry name" value="NHL REPEAT-CONTAINING PROTEIN 2"/>
    <property type="match status" value="1"/>
</dbReference>
<dbReference type="FunFam" id="2.120.10.30:FF:000123">
    <property type="entry name" value="Chloroplast protein HCF243"/>
    <property type="match status" value="1"/>
</dbReference>
<dbReference type="Pfam" id="PF13905">
    <property type="entry name" value="Thioredoxin_8"/>
    <property type="match status" value="1"/>
</dbReference>
<dbReference type="FunFam" id="3.40.30.10:FF:000320">
    <property type="entry name" value="NHL repeat-containing protein 2"/>
    <property type="match status" value="1"/>
</dbReference>